<dbReference type="AlphaFoldDB" id="A0A1V0N5Y9"/>
<feature type="binding site" evidence="5">
    <location>
        <position position="23"/>
    </location>
    <ligand>
        <name>Zn(2+)</name>
        <dbReference type="ChEBI" id="CHEBI:29105"/>
    </ligand>
</feature>
<protein>
    <recommendedName>
        <fullName evidence="5">Small ribosomal subunit protein eS27</fullName>
    </recommendedName>
</protein>
<comment type="cofactor">
    <cofactor evidence="5">
        <name>Zn(2+)</name>
        <dbReference type="ChEBI" id="CHEBI:29105"/>
    </cofactor>
    <text evidence="5">Binds 1 zinc ion per subunit.</text>
</comment>
<dbReference type="GO" id="GO:0008270">
    <property type="term" value="F:zinc ion binding"/>
    <property type="evidence" value="ECO:0007669"/>
    <property type="project" value="UniProtKB-UniRule"/>
</dbReference>
<sequence>MADEFKKLKDVGNNFLKIKCKDCGNEQIIYSKVSSVVVCNICGSTIAKPTGSTLATSGELVEKIKL</sequence>
<accession>A0A1V0N5Y9</accession>
<feature type="binding site" evidence="5">
    <location>
        <position position="20"/>
    </location>
    <ligand>
        <name>Zn(2+)</name>
        <dbReference type="ChEBI" id="CHEBI:29105"/>
    </ligand>
</feature>
<dbReference type="Pfam" id="PF01667">
    <property type="entry name" value="Ribosomal_S27e"/>
    <property type="match status" value="1"/>
</dbReference>
<evidence type="ECO:0000313" key="7">
    <source>
        <dbReference type="Proteomes" id="UP000192050"/>
    </source>
</evidence>
<dbReference type="KEGG" id="fai:FAD_1655"/>
<dbReference type="GO" id="GO:0005840">
    <property type="term" value="C:ribosome"/>
    <property type="evidence" value="ECO:0007669"/>
    <property type="project" value="UniProtKB-KW"/>
</dbReference>
<dbReference type="GO" id="GO:1990904">
    <property type="term" value="C:ribonucleoprotein complex"/>
    <property type="evidence" value="ECO:0007669"/>
    <property type="project" value="UniProtKB-KW"/>
</dbReference>
<keyword evidence="5" id="KW-0479">Metal-binding</keyword>
<name>A0A1V0N5Y9_9ARCH</name>
<keyword evidence="7" id="KW-1185">Reference proteome</keyword>
<dbReference type="GO" id="GO:0003735">
    <property type="term" value="F:structural constituent of ribosome"/>
    <property type="evidence" value="ECO:0007669"/>
    <property type="project" value="InterPro"/>
</dbReference>
<feature type="binding site" evidence="5">
    <location>
        <position position="42"/>
    </location>
    <ligand>
        <name>Zn(2+)</name>
        <dbReference type="ChEBI" id="CHEBI:29105"/>
    </ligand>
</feature>
<dbReference type="InterPro" id="IPR023407">
    <property type="entry name" value="Ribosomal_eS27_Zn-bd_dom_sf"/>
</dbReference>
<proteinExistence type="inferred from homology"/>
<reference evidence="6 7" key="1">
    <citation type="submission" date="2011-10" db="EMBL/GenBank/DDBJ databases">
        <title>Metabolic and evolutionary patterns in the extreme acidophile Ferroplasma acidiphilum.</title>
        <authorList>
            <person name="Golyshina O.V."/>
            <person name="Kozyavkin S.A."/>
            <person name="Tatusov R.L."/>
            <person name="Slesarev A.I."/>
            <person name="Golyshin P.N."/>
        </authorList>
    </citation>
    <scope>NUCLEOTIDE SEQUENCE [LARGE SCALE GENOMIC DNA]</scope>
    <source>
        <strain evidence="7">Y</strain>
    </source>
</reference>
<evidence type="ECO:0000313" key="6">
    <source>
        <dbReference type="EMBL" id="ARD85499.1"/>
    </source>
</evidence>
<dbReference type="SUPFAM" id="SSF57829">
    <property type="entry name" value="Zn-binding ribosomal proteins"/>
    <property type="match status" value="1"/>
</dbReference>
<dbReference type="InterPro" id="IPR011332">
    <property type="entry name" value="Ribosomal_zn-bd"/>
</dbReference>
<evidence type="ECO:0000256" key="4">
    <source>
        <dbReference type="ARBA" id="ARBA00023274"/>
    </source>
</evidence>
<evidence type="ECO:0000256" key="3">
    <source>
        <dbReference type="ARBA" id="ARBA00022980"/>
    </source>
</evidence>
<feature type="zinc finger region" description="C4-type" evidence="5">
    <location>
        <begin position="20"/>
        <end position="42"/>
    </location>
</feature>
<evidence type="ECO:0000256" key="1">
    <source>
        <dbReference type="ARBA" id="ARBA00010919"/>
    </source>
</evidence>
<dbReference type="NCBIfam" id="NF001629">
    <property type="entry name" value="PRK00415.1"/>
    <property type="match status" value="1"/>
</dbReference>
<evidence type="ECO:0000256" key="5">
    <source>
        <dbReference type="HAMAP-Rule" id="MF_00371"/>
    </source>
</evidence>
<comment type="similarity">
    <text evidence="1 5">Belongs to the eukaryotic ribosomal protein eS27 family.</text>
</comment>
<dbReference type="Gene3D" id="2.20.25.100">
    <property type="entry name" value="Zn-binding ribosomal proteins"/>
    <property type="match status" value="1"/>
</dbReference>
<dbReference type="STRING" id="74969.FAD_1655"/>
<dbReference type="InterPro" id="IPR000592">
    <property type="entry name" value="Ribosomal_eS27"/>
</dbReference>
<keyword evidence="2 5" id="KW-0862">Zinc</keyword>
<dbReference type="GeneID" id="84218248"/>
<keyword evidence="3 5" id="KW-0689">Ribosomal protein</keyword>
<dbReference type="RefSeq" id="WP_081142999.1">
    <property type="nucleotide sequence ID" value="NZ_CP015363.1"/>
</dbReference>
<gene>
    <name evidence="5" type="primary">rps27e</name>
    <name evidence="6" type="ORF">FAD_1655</name>
</gene>
<organism evidence="6 7">
    <name type="scientific">Ferroplasma acidiphilum</name>
    <dbReference type="NCBI Taxonomy" id="74969"/>
    <lineage>
        <taxon>Archaea</taxon>
        <taxon>Methanobacteriati</taxon>
        <taxon>Thermoplasmatota</taxon>
        <taxon>Thermoplasmata</taxon>
        <taxon>Thermoplasmatales</taxon>
        <taxon>Ferroplasmaceae</taxon>
        <taxon>Ferroplasma</taxon>
    </lineage>
</organism>
<evidence type="ECO:0000256" key="2">
    <source>
        <dbReference type="ARBA" id="ARBA00022833"/>
    </source>
</evidence>
<dbReference type="GO" id="GO:0006412">
    <property type="term" value="P:translation"/>
    <property type="evidence" value="ECO:0007669"/>
    <property type="project" value="UniProtKB-UniRule"/>
</dbReference>
<dbReference type="EMBL" id="CP015363">
    <property type="protein sequence ID" value="ARD85499.1"/>
    <property type="molecule type" value="Genomic_DNA"/>
</dbReference>
<comment type="subunit">
    <text evidence="5">Part of the 30S ribosomal subunit.</text>
</comment>
<keyword evidence="5" id="KW-0863">Zinc-finger</keyword>
<dbReference type="Proteomes" id="UP000192050">
    <property type="component" value="Chromosome"/>
</dbReference>
<feature type="binding site" evidence="5">
    <location>
        <position position="39"/>
    </location>
    <ligand>
        <name>Zn(2+)</name>
        <dbReference type="ChEBI" id="CHEBI:29105"/>
    </ligand>
</feature>
<dbReference type="OrthoDB" id="5718at2157"/>
<keyword evidence="4 5" id="KW-0687">Ribonucleoprotein</keyword>
<dbReference type="HAMAP" id="MF_00371">
    <property type="entry name" value="Ribosomal_eS27"/>
    <property type="match status" value="1"/>
</dbReference>